<feature type="region of interest" description="Disordered" evidence="1">
    <location>
        <begin position="1"/>
        <end position="30"/>
    </location>
</feature>
<feature type="compositionally biased region" description="Acidic residues" evidence="1">
    <location>
        <begin position="493"/>
        <end position="517"/>
    </location>
</feature>
<feature type="compositionally biased region" description="Acidic residues" evidence="1">
    <location>
        <begin position="472"/>
        <end position="484"/>
    </location>
</feature>
<feature type="region of interest" description="Disordered" evidence="1">
    <location>
        <begin position="728"/>
        <end position="877"/>
    </location>
</feature>
<feature type="region of interest" description="Disordered" evidence="1">
    <location>
        <begin position="168"/>
        <end position="209"/>
    </location>
</feature>
<feature type="compositionally biased region" description="Low complexity" evidence="1">
    <location>
        <begin position="591"/>
        <end position="602"/>
    </location>
</feature>
<dbReference type="Proteomes" id="UP000582487">
    <property type="component" value="Unassembled WGS sequence"/>
</dbReference>
<dbReference type="AlphaFoldDB" id="A0A848RL27"/>
<feature type="region of interest" description="Disordered" evidence="1">
    <location>
        <begin position="404"/>
        <end position="423"/>
    </location>
</feature>
<evidence type="ECO:0000313" key="2">
    <source>
        <dbReference type="EMBL" id="NMW92667.1"/>
    </source>
</evidence>
<feature type="compositionally biased region" description="Acidic residues" evidence="1">
    <location>
        <begin position="822"/>
        <end position="861"/>
    </location>
</feature>
<protein>
    <submittedName>
        <fullName evidence="2">ATPase</fullName>
    </submittedName>
</protein>
<evidence type="ECO:0000313" key="3">
    <source>
        <dbReference type="Proteomes" id="UP000582487"/>
    </source>
</evidence>
<comment type="caution">
    <text evidence="2">The sequence shown here is derived from an EMBL/GenBank/DDBJ whole genome shotgun (WGS) entry which is preliminary data.</text>
</comment>
<dbReference type="EMBL" id="JABCUV010000002">
    <property type="protein sequence ID" value="NMW92667.1"/>
    <property type="molecule type" value="Genomic_DNA"/>
</dbReference>
<evidence type="ECO:0000256" key="1">
    <source>
        <dbReference type="SAM" id="MobiDB-lite"/>
    </source>
</evidence>
<feature type="compositionally biased region" description="Acidic residues" evidence="1">
    <location>
        <begin position="795"/>
        <end position="808"/>
    </location>
</feature>
<organism evidence="2 3">
    <name type="scientific">Mobiluncus mulieris</name>
    <dbReference type="NCBI Taxonomy" id="2052"/>
    <lineage>
        <taxon>Bacteria</taxon>
        <taxon>Bacillati</taxon>
        <taxon>Actinomycetota</taxon>
        <taxon>Actinomycetes</taxon>
        <taxon>Actinomycetales</taxon>
        <taxon>Actinomycetaceae</taxon>
        <taxon>Mobiluncus</taxon>
    </lineage>
</organism>
<feature type="region of interest" description="Disordered" evidence="1">
    <location>
        <begin position="431"/>
        <end position="617"/>
    </location>
</feature>
<reference evidence="2 3" key="1">
    <citation type="submission" date="2020-04" db="EMBL/GenBank/DDBJ databases">
        <title>Antimicrobial susceptibility and clonality of vaginal-derived multi-drug resistant Mobiluncus isolates in China.</title>
        <authorList>
            <person name="Zhang X."/>
        </authorList>
    </citation>
    <scope>NUCLEOTIDE SEQUENCE [LARGE SCALE GENOMIC DNA]</scope>
    <source>
        <strain evidence="2 3">7</strain>
    </source>
</reference>
<feature type="compositionally biased region" description="Low complexity" evidence="1">
    <location>
        <begin position="170"/>
        <end position="184"/>
    </location>
</feature>
<feature type="compositionally biased region" description="Acidic residues" evidence="1">
    <location>
        <begin position="577"/>
        <end position="589"/>
    </location>
</feature>
<feature type="compositionally biased region" description="Acidic residues" evidence="1">
    <location>
        <begin position="531"/>
        <end position="558"/>
    </location>
</feature>
<gene>
    <name evidence="2" type="ORF">HHJ74_02905</name>
</gene>
<feature type="compositionally biased region" description="Acidic residues" evidence="1">
    <location>
        <begin position="744"/>
        <end position="769"/>
    </location>
</feature>
<name>A0A848RL27_9ACTO</name>
<sequence>MFRGVPTGTGLGKEKVKVAQSSNPSFPSRYRASGRYVEGFADASPVRPPVLTAQGREDVERLRAKVRAHNPGYIYANGVSLPSQLPSVPELLDELARNVAGAKGRSELPARPLPEVEPSELAKAGFDWRAIADRAIVALEQGSHRPLPLANDPEAAAIPGLSVIAAARGTTPEPSPSESTEPTPAAGNVSVESEEPVAVTAQPEVVPPATEVLPEEPVDASIDTGAIVEPEPTATPEVEAFVQPLEPGESDTPEESVVLPEEPVVDTLAAPDLMETAAVQVPGEGNGAAFEDTAGVHEAPHEMETEATVASESMSEDLTAARVYDGEVLEPAGNDDELFVGDIEPQPEIEPIPAAQTLAAESLTADLDEETPVESALVEEMPLAETPAEVSGAAFEDMAGVHEAPHEMETEATVASESRSEDLTAARVYDGEVLEPAGNDDELFVGDIEPQPEIEPNQVDELPEEISPQPAEPEEALAVEEVLPEEISAVEEGLPEEAPEAEDALPEEAPEAEDALPEEISQLAEAPLPDATEETSTETADSVDEAQLDDGDSLEELPGEIPADIMAEDLPPTLPTEEPDVDALAEESGETPTPTLWDDLPTAIPGQAEETEAGDDVAIVEPEEDLAAPSEEIRPEEMLTPEAETELADFDLDGLDLDELDETPLEDSLNEEITALDEALPPDGQATETGTVESDADAEVLAIEPEDNIESTLDTSVVNELPGSAAIGLEASEPVDTDSGFEPTEVDLGEFEFDTVTGEDEDTSEEATEFELAPHEVEDNESLEENITNDAMGEQTDDAPETTSDEIPFESTPDSGDAATDPSEDYASDETGGDLDDTGGADTELFEENAEDDETLAEVEAVEPPAKKGFFRRLFGR</sequence>
<accession>A0A848RL27</accession>
<proteinExistence type="predicted"/>